<dbReference type="EMBL" id="LCMG01000018">
    <property type="protein sequence ID" value="KKU32387.1"/>
    <property type="molecule type" value="Genomic_DNA"/>
</dbReference>
<comment type="caution">
    <text evidence="1">The sequence shown here is derived from an EMBL/GenBank/DDBJ whole genome shotgun (WGS) entry which is preliminary data.</text>
</comment>
<name>A0A0G1PI63_9BACT</name>
<dbReference type="AlphaFoldDB" id="A0A0G1PI63"/>
<dbReference type="Proteomes" id="UP000034705">
    <property type="component" value="Unassembled WGS sequence"/>
</dbReference>
<evidence type="ECO:0000313" key="2">
    <source>
        <dbReference type="Proteomes" id="UP000034705"/>
    </source>
</evidence>
<accession>A0A0G1PI63</accession>
<sequence>MKKPSVYLLEVFSLKNVYFSKQKNRTRGGAVVRFSDVFNEYLYPRDLGR</sequence>
<organism evidence="1 2">
    <name type="scientific">Candidatus Uhrbacteria bacterium GW2011_GWF2_46_218</name>
    <dbReference type="NCBI Taxonomy" id="1619001"/>
    <lineage>
        <taxon>Bacteria</taxon>
        <taxon>Candidatus Uhriibacteriota</taxon>
    </lineage>
</organism>
<evidence type="ECO:0000313" key="1">
    <source>
        <dbReference type="EMBL" id="KKU32387.1"/>
    </source>
</evidence>
<gene>
    <name evidence="1" type="ORF">UX45_C0018G0014</name>
</gene>
<proteinExistence type="predicted"/>
<reference evidence="1 2" key="1">
    <citation type="journal article" date="2015" name="Nature">
        <title>rRNA introns, odd ribosomes, and small enigmatic genomes across a large radiation of phyla.</title>
        <authorList>
            <person name="Brown C.T."/>
            <person name="Hug L.A."/>
            <person name="Thomas B.C."/>
            <person name="Sharon I."/>
            <person name="Castelle C.J."/>
            <person name="Singh A."/>
            <person name="Wilkins M.J."/>
            <person name="Williams K.H."/>
            <person name="Banfield J.F."/>
        </authorList>
    </citation>
    <scope>NUCLEOTIDE SEQUENCE [LARGE SCALE GENOMIC DNA]</scope>
</reference>
<protein>
    <submittedName>
        <fullName evidence="1">Uncharacterized protein</fullName>
    </submittedName>
</protein>